<name>A0ACB8A1J3_9AGAM</name>
<protein>
    <submittedName>
        <fullName evidence="1">Uncharacterized protein</fullName>
    </submittedName>
</protein>
<evidence type="ECO:0000313" key="1">
    <source>
        <dbReference type="EMBL" id="KAH7907001.1"/>
    </source>
</evidence>
<organism evidence="1 2">
    <name type="scientific">Hygrophoropsis aurantiaca</name>
    <dbReference type="NCBI Taxonomy" id="72124"/>
    <lineage>
        <taxon>Eukaryota</taxon>
        <taxon>Fungi</taxon>
        <taxon>Dikarya</taxon>
        <taxon>Basidiomycota</taxon>
        <taxon>Agaricomycotina</taxon>
        <taxon>Agaricomycetes</taxon>
        <taxon>Agaricomycetidae</taxon>
        <taxon>Boletales</taxon>
        <taxon>Coniophorineae</taxon>
        <taxon>Hygrophoropsidaceae</taxon>
        <taxon>Hygrophoropsis</taxon>
    </lineage>
</organism>
<gene>
    <name evidence="1" type="ORF">BJ138DRAFT_552965</name>
</gene>
<sequence length="96" mass="10912">MQPFAPFLAITVISGGFLEVLYIETMLNSRLVFCSESKLTVFLTCNTSVHLSIRSRIGPNPKLIPYVEIFYTLPDIYHLRSSATATYWVHLNLSSR</sequence>
<dbReference type="Proteomes" id="UP000790377">
    <property type="component" value="Unassembled WGS sequence"/>
</dbReference>
<comment type="caution">
    <text evidence="1">The sequence shown here is derived from an EMBL/GenBank/DDBJ whole genome shotgun (WGS) entry which is preliminary data.</text>
</comment>
<reference evidence="1" key="1">
    <citation type="journal article" date="2021" name="New Phytol.">
        <title>Evolutionary innovations through gain and loss of genes in the ectomycorrhizal Boletales.</title>
        <authorList>
            <person name="Wu G."/>
            <person name="Miyauchi S."/>
            <person name="Morin E."/>
            <person name="Kuo A."/>
            <person name="Drula E."/>
            <person name="Varga T."/>
            <person name="Kohler A."/>
            <person name="Feng B."/>
            <person name="Cao Y."/>
            <person name="Lipzen A."/>
            <person name="Daum C."/>
            <person name="Hundley H."/>
            <person name="Pangilinan J."/>
            <person name="Johnson J."/>
            <person name="Barry K."/>
            <person name="LaButti K."/>
            <person name="Ng V."/>
            <person name="Ahrendt S."/>
            <person name="Min B."/>
            <person name="Choi I.G."/>
            <person name="Park H."/>
            <person name="Plett J.M."/>
            <person name="Magnuson J."/>
            <person name="Spatafora J.W."/>
            <person name="Nagy L.G."/>
            <person name="Henrissat B."/>
            <person name="Grigoriev I.V."/>
            <person name="Yang Z.L."/>
            <person name="Xu J."/>
            <person name="Martin F.M."/>
        </authorList>
    </citation>
    <scope>NUCLEOTIDE SEQUENCE</scope>
    <source>
        <strain evidence="1">ATCC 28755</strain>
    </source>
</reference>
<evidence type="ECO:0000313" key="2">
    <source>
        <dbReference type="Proteomes" id="UP000790377"/>
    </source>
</evidence>
<accession>A0ACB8A1J3</accession>
<dbReference type="EMBL" id="MU267950">
    <property type="protein sequence ID" value="KAH7907001.1"/>
    <property type="molecule type" value="Genomic_DNA"/>
</dbReference>
<keyword evidence="2" id="KW-1185">Reference proteome</keyword>
<proteinExistence type="predicted"/>